<dbReference type="InterPro" id="IPR003661">
    <property type="entry name" value="HisK_dim/P_dom"/>
</dbReference>
<dbReference type="InterPro" id="IPR050736">
    <property type="entry name" value="Sensor_HK_Regulatory"/>
</dbReference>
<evidence type="ECO:0000256" key="1">
    <source>
        <dbReference type="ARBA" id="ARBA00000085"/>
    </source>
</evidence>
<dbReference type="FunFam" id="1.10.287.130:FF:000001">
    <property type="entry name" value="Two-component sensor histidine kinase"/>
    <property type="match status" value="1"/>
</dbReference>
<keyword evidence="5" id="KW-0418">Kinase</keyword>
<name>A0A5J4KNB4_9CHLR</name>
<proteinExistence type="predicted"/>
<keyword evidence="3" id="KW-0597">Phosphoprotein</keyword>
<dbReference type="Proteomes" id="UP000326912">
    <property type="component" value="Unassembled WGS sequence"/>
</dbReference>
<dbReference type="AlphaFoldDB" id="A0A5J4KNB4"/>
<dbReference type="SMART" id="SM00388">
    <property type="entry name" value="HisKA"/>
    <property type="match status" value="1"/>
</dbReference>
<dbReference type="RefSeq" id="WP_162005323.1">
    <property type="nucleotide sequence ID" value="NZ_BKZW01000001.1"/>
</dbReference>
<evidence type="ECO:0000259" key="7">
    <source>
        <dbReference type="PROSITE" id="PS50109"/>
    </source>
</evidence>
<dbReference type="GO" id="GO:0000155">
    <property type="term" value="F:phosphorelay sensor kinase activity"/>
    <property type="evidence" value="ECO:0007669"/>
    <property type="project" value="InterPro"/>
</dbReference>
<evidence type="ECO:0000256" key="3">
    <source>
        <dbReference type="ARBA" id="ARBA00022553"/>
    </source>
</evidence>
<protein>
    <recommendedName>
        <fullName evidence="2">histidine kinase</fullName>
        <ecNumber evidence="2">2.7.13.3</ecNumber>
    </recommendedName>
</protein>
<dbReference type="EC" id="2.7.13.3" evidence="2"/>
<accession>A0A5J4KNB4</accession>
<evidence type="ECO:0000256" key="6">
    <source>
        <dbReference type="ARBA" id="ARBA00023012"/>
    </source>
</evidence>
<organism evidence="8 9">
    <name type="scientific">Dictyobacter vulcani</name>
    <dbReference type="NCBI Taxonomy" id="2607529"/>
    <lineage>
        <taxon>Bacteria</taxon>
        <taxon>Bacillati</taxon>
        <taxon>Chloroflexota</taxon>
        <taxon>Ktedonobacteria</taxon>
        <taxon>Ktedonobacterales</taxon>
        <taxon>Dictyobacteraceae</taxon>
        <taxon>Dictyobacter</taxon>
    </lineage>
</organism>
<evidence type="ECO:0000256" key="4">
    <source>
        <dbReference type="ARBA" id="ARBA00022679"/>
    </source>
</evidence>
<sequence>MTSSKQVEKLKDDFVSVVSHELRTPLTAIKGYTQHLVRRIERRLHKLRSSENPANDLPENQDLRSLSIIQSQTEHLERLVNDLLDLSQVQWGQIHLHYETFELAAVLTDLVRSIQASAEQHLLTLEIAVQDAKVVADRARIEQVIGNVLDNAVKYSPHGVRLSLNCKYKATVITSA</sequence>
<dbReference type="SUPFAM" id="SSF55874">
    <property type="entry name" value="ATPase domain of HSP90 chaperone/DNA topoisomerase II/histidine kinase"/>
    <property type="match status" value="1"/>
</dbReference>
<dbReference type="PANTHER" id="PTHR43711:SF1">
    <property type="entry name" value="HISTIDINE KINASE 1"/>
    <property type="match status" value="1"/>
</dbReference>
<comment type="catalytic activity">
    <reaction evidence="1">
        <text>ATP + protein L-histidine = ADP + protein N-phospho-L-histidine.</text>
        <dbReference type="EC" id="2.7.13.3"/>
    </reaction>
</comment>
<dbReference type="EMBL" id="BKZW01000001">
    <property type="protein sequence ID" value="GER89355.1"/>
    <property type="molecule type" value="Genomic_DNA"/>
</dbReference>
<reference evidence="8 9" key="1">
    <citation type="submission" date="2019-10" db="EMBL/GenBank/DDBJ databases">
        <title>Dictyobacter vulcani sp. nov., within the class Ktedonobacteria, isolated from soil of volcanic Mt. Zao.</title>
        <authorList>
            <person name="Zheng Y."/>
            <person name="Wang C.M."/>
            <person name="Sakai Y."/>
            <person name="Abe K."/>
            <person name="Yokota A."/>
            <person name="Yabe S."/>
        </authorList>
    </citation>
    <scope>NUCLEOTIDE SEQUENCE [LARGE SCALE GENOMIC DNA]</scope>
    <source>
        <strain evidence="8 9">W12</strain>
    </source>
</reference>
<keyword evidence="9" id="KW-1185">Reference proteome</keyword>
<dbReference type="PANTHER" id="PTHR43711">
    <property type="entry name" value="TWO-COMPONENT HISTIDINE KINASE"/>
    <property type="match status" value="1"/>
</dbReference>
<keyword evidence="6" id="KW-0902">Two-component regulatory system</keyword>
<dbReference type="PROSITE" id="PS50109">
    <property type="entry name" value="HIS_KIN"/>
    <property type="match status" value="1"/>
</dbReference>
<keyword evidence="4" id="KW-0808">Transferase</keyword>
<dbReference type="InterPro" id="IPR005467">
    <property type="entry name" value="His_kinase_dom"/>
</dbReference>
<evidence type="ECO:0000256" key="2">
    <source>
        <dbReference type="ARBA" id="ARBA00012438"/>
    </source>
</evidence>
<comment type="caution">
    <text evidence="8">The sequence shown here is derived from an EMBL/GenBank/DDBJ whole genome shotgun (WGS) entry which is preliminary data.</text>
</comment>
<evidence type="ECO:0000256" key="5">
    <source>
        <dbReference type="ARBA" id="ARBA00022777"/>
    </source>
</evidence>
<evidence type="ECO:0000313" key="8">
    <source>
        <dbReference type="EMBL" id="GER89355.1"/>
    </source>
</evidence>
<evidence type="ECO:0000313" key="9">
    <source>
        <dbReference type="Proteomes" id="UP000326912"/>
    </source>
</evidence>
<dbReference type="SUPFAM" id="SSF47384">
    <property type="entry name" value="Homodimeric domain of signal transducing histidine kinase"/>
    <property type="match status" value="1"/>
</dbReference>
<dbReference type="Pfam" id="PF00512">
    <property type="entry name" value="HisKA"/>
    <property type="match status" value="1"/>
</dbReference>
<gene>
    <name evidence="8" type="ORF">KDW_35170</name>
</gene>
<dbReference type="CDD" id="cd00082">
    <property type="entry name" value="HisKA"/>
    <property type="match status" value="1"/>
</dbReference>
<feature type="domain" description="Histidine kinase" evidence="7">
    <location>
        <begin position="17"/>
        <end position="176"/>
    </location>
</feature>
<dbReference type="Gene3D" id="1.10.287.130">
    <property type="match status" value="1"/>
</dbReference>
<dbReference type="Gene3D" id="3.30.565.10">
    <property type="entry name" value="Histidine kinase-like ATPase, C-terminal domain"/>
    <property type="match status" value="1"/>
</dbReference>
<dbReference type="InterPro" id="IPR036097">
    <property type="entry name" value="HisK_dim/P_sf"/>
</dbReference>
<dbReference type="InterPro" id="IPR036890">
    <property type="entry name" value="HATPase_C_sf"/>
</dbReference>